<gene>
    <name evidence="5" type="ORF">SAY87_027634</name>
</gene>
<accession>A0AAN7PQS1</accession>
<protein>
    <recommendedName>
        <fullName evidence="4">SHSP domain-containing protein</fullName>
    </recommendedName>
</protein>
<feature type="domain" description="SHSP" evidence="4">
    <location>
        <begin position="19"/>
        <end position="133"/>
    </location>
</feature>
<reference evidence="5 6" key="1">
    <citation type="journal article" date="2023" name="Hortic Res">
        <title>Pangenome of water caltrop reveals structural variations and asymmetric subgenome divergence after allopolyploidization.</title>
        <authorList>
            <person name="Zhang X."/>
            <person name="Chen Y."/>
            <person name="Wang L."/>
            <person name="Yuan Y."/>
            <person name="Fang M."/>
            <person name="Shi L."/>
            <person name="Lu R."/>
            <person name="Comes H.P."/>
            <person name="Ma Y."/>
            <person name="Chen Y."/>
            <person name="Huang G."/>
            <person name="Zhou Y."/>
            <person name="Zheng Z."/>
            <person name="Qiu Y."/>
        </authorList>
    </citation>
    <scope>NUCLEOTIDE SEQUENCE [LARGE SCALE GENOMIC DNA]</scope>
    <source>
        <tissue evidence="5">Roots</tissue>
    </source>
</reference>
<dbReference type="InterPro" id="IPR031107">
    <property type="entry name" value="Small_HSP"/>
</dbReference>
<dbReference type="PANTHER" id="PTHR11527">
    <property type="entry name" value="HEAT-SHOCK PROTEIN 20 FAMILY MEMBER"/>
    <property type="match status" value="1"/>
</dbReference>
<comment type="similarity">
    <text evidence="2 3">Belongs to the small heat shock protein (HSP20) family.</text>
</comment>
<proteinExistence type="inferred from homology"/>
<keyword evidence="1" id="KW-0346">Stress response</keyword>
<dbReference type="InterPro" id="IPR008978">
    <property type="entry name" value="HSP20-like_chaperone"/>
</dbReference>
<dbReference type="AlphaFoldDB" id="A0AAN7PQS1"/>
<dbReference type="Pfam" id="PF00011">
    <property type="entry name" value="HSP20"/>
    <property type="match status" value="1"/>
</dbReference>
<sequence length="133" mass="15091">MSLIPHFFGRRSDFFDPFEGFRAMSRPLTRFPSESGAFVNARVDWKEMPTAHVFKADVPGLDISGERSAGKEETRGTWHRAEPSSGRFLRRFRLPENAKVEQVKEAMENGVLTVTVPKEEARKPDVRSVQIVG</sequence>
<comment type="caution">
    <text evidence="5">The sequence shown here is derived from an EMBL/GenBank/DDBJ whole genome shotgun (WGS) entry which is preliminary data.</text>
</comment>
<evidence type="ECO:0000313" key="6">
    <source>
        <dbReference type="Proteomes" id="UP001345219"/>
    </source>
</evidence>
<name>A0AAN7PQS1_9MYRT</name>
<dbReference type="InterPro" id="IPR002068">
    <property type="entry name" value="A-crystallin/Hsp20_dom"/>
</dbReference>
<dbReference type="SUPFAM" id="SSF49764">
    <property type="entry name" value="HSP20-like chaperones"/>
    <property type="match status" value="1"/>
</dbReference>
<keyword evidence="6" id="KW-1185">Reference proteome</keyword>
<evidence type="ECO:0000256" key="1">
    <source>
        <dbReference type="ARBA" id="ARBA00023016"/>
    </source>
</evidence>
<organism evidence="5 6">
    <name type="scientific">Trapa incisa</name>
    <dbReference type="NCBI Taxonomy" id="236973"/>
    <lineage>
        <taxon>Eukaryota</taxon>
        <taxon>Viridiplantae</taxon>
        <taxon>Streptophyta</taxon>
        <taxon>Embryophyta</taxon>
        <taxon>Tracheophyta</taxon>
        <taxon>Spermatophyta</taxon>
        <taxon>Magnoliopsida</taxon>
        <taxon>eudicotyledons</taxon>
        <taxon>Gunneridae</taxon>
        <taxon>Pentapetalae</taxon>
        <taxon>rosids</taxon>
        <taxon>malvids</taxon>
        <taxon>Myrtales</taxon>
        <taxon>Lythraceae</taxon>
        <taxon>Trapa</taxon>
    </lineage>
</organism>
<dbReference type="Gene3D" id="2.60.40.790">
    <property type="match status" value="2"/>
</dbReference>
<evidence type="ECO:0000256" key="2">
    <source>
        <dbReference type="PROSITE-ProRule" id="PRU00285"/>
    </source>
</evidence>
<evidence type="ECO:0000259" key="4">
    <source>
        <dbReference type="PROSITE" id="PS01031"/>
    </source>
</evidence>
<dbReference type="EMBL" id="JAXIOK010000018">
    <property type="protein sequence ID" value="KAK4750185.1"/>
    <property type="molecule type" value="Genomic_DNA"/>
</dbReference>
<dbReference type="Proteomes" id="UP001345219">
    <property type="component" value="Chromosome 21"/>
</dbReference>
<evidence type="ECO:0000256" key="3">
    <source>
        <dbReference type="RuleBase" id="RU003616"/>
    </source>
</evidence>
<dbReference type="PROSITE" id="PS01031">
    <property type="entry name" value="SHSP"/>
    <property type="match status" value="1"/>
</dbReference>
<evidence type="ECO:0000313" key="5">
    <source>
        <dbReference type="EMBL" id="KAK4750185.1"/>
    </source>
</evidence>